<name>A0AA39X2Z2_9PEZI</name>
<gene>
    <name evidence="7" type="ORF">B0T14DRAFT_421388</name>
</gene>
<evidence type="ECO:0000256" key="1">
    <source>
        <dbReference type="ARBA" id="ARBA00004613"/>
    </source>
</evidence>
<comment type="caution">
    <text evidence="7">The sequence shown here is derived from an EMBL/GenBank/DDBJ whole genome shotgun (WGS) entry which is preliminary data.</text>
</comment>
<evidence type="ECO:0000256" key="3">
    <source>
        <dbReference type="ARBA" id="ARBA00022729"/>
    </source>
</evidence>
<keyword evidence="4" id="KW-1015">Disulfide bond</keyword>
<evidence type="ECO:0000256" key="2">
    <source>
        <dbReference type="ARBA" id="ARBA00022525"/>
    </source>
</evidence>
<reference evidence="7" key="1">
    <citation type="submission" date="2023-06" db="EMBL/GenBank/DDBJ databases">
        <title>Genome-scale phylogeny and comparative genomics of the fungal order Sordariales.</title>
        <authorList>
            <consortium name="Lawrence Berkeley National Laboratory"/>
            <person name="Hensen N."/>
            <person name="Bonometti L."/>
            <person name="Westerberg I."/>
            <person name="Brannstrom I.O."/>
            <person name="Guillou S."/>
            <person name="Cros-Aarteil S."/>
            <person name="Calhoun S."/>
            <person name="Haridas S."/>
            <person name="Kuo A."/>
            <person name="Mondo S."/>
            <person name="Pangilinan J."/>
            <person name="Riley R."/>
            <person name="Labutti K."/>
            <person name="Andreopoulos B."/>
            <person name="Lipzen A."/>
            <person name="Chen C."/>
            <person name="Yanf M."/>
            <person name="Daum C."/>
            <person name="Ng V."/>
            <person name="Clum A."/>
            <person name="Steindorff A."/>
            <person name="Ohm R."/>
            <person name="Martin F."/>
            <person name="Silar P."/>
            <person name="Natvig D."/>
            <person name="Lalanne C."/>
            <person name="Gautier V."/>
            <person name="Ament-Velasquez S.L."/>
            <person name="Kruys A."/>
            <person name="Hutchinson M.I."/>
            <person name="Powell A.J."/>
            <person name="Barry K."/>
            <person name="Miller A.N."/>
            <person name="Grigoriev I.V."/>
            <person name="Debuchy R."/>
            <person name="Gladieux P."/>
            <person name="Thoren M.H."/>
            <person name="Johannesson H."/>
        </authorList>
    </citation>
    <scope>NUCLEOTIDE SEQUENCE</scope>
    <source>
        <strain evidence="7">CBS 606.72</strain>
    </source>
</reference>
<comment type="subcellular location">
    <subcellularLocation>
        <location evidence="1">Secreted</location>
    </subcellularLocation>
</comment>
<feature type="signal peptide" evidence="5">
    <location>
        <begin position="1"/>
        <end position="15"/>
    </location>
</feature>
<keyword evidence="2" id="KW-0964">Secreted</keyword>
<proteinExistence type="predicted"/>
<evidence type="ECO:0000313" key="8">
    <source>
        <dbReference type="Proteomes" id="UP001175000"/>
    </source>
</evidence>
<dbReference type="InterPro" id="IPR032382">
    <property type="entry name" value="AltA1"/>
</dbReference>
<dbReference type="AlphaFoldDB" id="A0AA39X2Z2"/>
<protein>
    <recommendedName>
        <fullName evidence="6">AA1-like domain-containing protein</fullName>
    </recommendedName>
</protein>
<feature type="domain" description="AA1-like" evidence="6">
    <location>
        <begin position="31"/>
        <end position="149"/>
    </location>
</feature>
<keyword evidence="3 5" id="KW-0732">Signal</keyword>
<organism evidence="7 8">
    <name type="scientific">Immersiella caudata</name>
    <dbReference type="NCBI Taxonomy" id="314043"/>
    <lineage>
        <taxon>Eukaryota</taxon>
        <taxon>Fungi</taxon>
        <taxon>Dikarya</taxon>
        <taxon>Ascomycota</taxon>
        <taxon>Pezizomycotina</taxon>
        <taxon>Sordariomycetes</taxon>
        <taxon>Sordariomycetidae</taxon>
        <taxon>Sordariales</taxon>
        <taxon>Lasiosphaeriaceae</taxon>
        <taxon>Immersiella</taxon>
    </lineage>
</organism>
<dbReference type="EMBL" id="JAULSU010000002">
    <property type="protein sequence ID" value="KAK0625860.1"/>
    <property type="molecule type" value="Genomic_DNA"/>
</dbReference>
<dbReference type="Proteomes" id="UP001175000">
    <property type="component" value="Unassembled WGS sequence"/>
</dbReference>
<sequence>MKKIFILFSVGLATATTLQWKIPLFDYHESYTFTTPAHQNSWGIVDFNLTNDLVSYATPCKAQNNRMFDFYGEIPAFACTPPDEAPLGAAANFRFNKRTGQLDVEGWVDREEKVLVAGSINITLTCTDKTTVNENWVLGEVYSQRDVNCPVADLVLRGTE</sequence>
<evidence type="ECO:0000259" key="6">
    <source>
        <dbReference type="Pfam" id="PF16541"/>
    </source>
</evidence>
<evidence type="ECO:0000256" key="4">
    <source>
        <dbReference type="ARBA" id="ARBA00023157"/>
    </source>
</evidence>
<feature type="chain" id="PRO_5041288577" description="AA1-like domain-containing protein" evidence="5">
    <location>
        <begin position="16"/>
        <end position="160"/>
    </location>
</feature>
<evidence type="ECO:0000256" key="5">
    <source>
        <dbReference type="SAM" id="SignalP"/>
    </source>
</evidence>
<dbReference type="Pfam" id="PF16541">
    <property type="entry name" value="AltA1"/>
    <property type="match status" value="1"/>
</dbReference>
<keyword evidence="8" id="KW-1185">Reference proteome</keyword>
<evidence type="ECO:0000313" key="7">
    <source>
        <dbReference type="EMBL" id="KAK0625860.1"/>
    </source>
</evidence>
<dbReference type="GO" id="GO:0005576">
    <property type="term" value="C:extracellular region"/>
    <property type="evidence" value="ECO:0007669"/>
    <property type="project" value="UniProtKB-SubCell"/>
</dbReference>
<accession>A0AA39X2Z2</accession>